<protein>
    <submittedName>
        <fullName evidence="8">Serine/threonine-protein kinase</fullName>
    </submittedName>
</protein>
<evidence type="ECO:0000256" key="6">
    <source>
        <dbReference type="SAM" id="MobiDB-lite"/>
    </source>
</evidence>
<dbReference type="PANTHER" id="PTHR43289">
    <property type="entry name" value="MITOGEN-ACTIVATED PROTEIN KINASE KINASE KINASE 20-RELATED"/>
    <property type="match status" value="1"/>
</dbReference>
<dbReference type="CDD" id="cd14014">
    <property type="entry name" value="STKc_PknB_like"/>
    <property type="match status" value="1"/>
</dbReference>
<feature type="domain" description="Protein kinase" evidence="7">
    <location>
        <begin position="22"/>
        <end position="275"/>
    </location>
</feature>
<name>A0ABU3UHU8_9ACTN</name>
<dbReference type="RefSeq" id="WP_266996511.1">
    <property type="nucleotide sequence ID" value="NZ_CP107955.1"/>
</dbReference>
<evidence type="ECO:0000259" key="7">
    <source>
        <dbReference type="PROSITE" id="PS50011"/>
    </source>
</evidence>
<reference evidence="8 9" key="1">
    <citation type="submission" date="2023-02" db="EMBL/GenBank/DDBJ databases">
        <authorList>
            <person name="Maleckis M."/>
        </authorList>
    </citation>
    <scope>NUCLEOTIDE SEQUENCE [LARGE SCALE GENOMIC DNA]</scope>
    <source>
        <strain evidence="8 9">P8-A2</strain>
    </source>
</reference>
<dbReference type="InterPro" id="IPR011009">
    <property type="entry name" value="Kinase-like_dom_sf"/>
</dbReference>
<keyword evidence="3 8" id="KW-0418">Kinase</keyword>
<dbReference type="PROSITE" id="PS00108">
    <property type="entry name" value="PROTEIN_KINASE_ST"/>
    <property type="match status" value="1"/>
</dbReference>
<keyword evidence="2 5" id="KW-0547">Nucleotide-binding</keyword>
<evidence type="ECO:0000256" key="3">
    <source>
        <dbReference type="ARBA" id="ARBA00022777"/>
    </source>
</evidence>
<dbReference type="Proteomes" id="UP001257627">
    <property type="component" value="Unassembled WGS sequence"/>
</dbReference>
<comment type="caution">
    <text evidence="8">The sequence shown here is derived from an EMBL/GenBank/DDBJ whole genome shotgun (WGS) entry which is preliminary data.</text>
</comment>
<dbReference type="Pfam" id="PF00069">
    <property type="entry name" value="Pkinase"/>
    <property type="match status" value="1"/>
</dbReference>
<dbReference type="SMART" id="SM00220">
    <property type="entry name" value="S_TKc"/>
    <property type="match status" value="1"/>
</dbReference>
<dbReference type="GeneID" id="94001884"/>
<keyword evidence="9" id="KW-1185">Reference proteome</keyword>
<dbReference type="GO" id="GO:0016301">
    <property type="term" value="F:kinase activity"/>
    <property type="evidence" value="ECO:0007669"/>
    <property type="project" value="UniProtKB-KW"/>
</dbReference>
<gene>
    <name evidence="8" type="ORF">PU648_14355</name>
</gene>
<dbReference type="InterPro" id="IPR000719">
    <property type="entry name" value="Prot_kinase_dom"/>
</dbReference>
<dbReference type="InterPro" id="IPR017441">
    <property type="entry name" value="Protein_kinase_ATP_BS"/>
</dbReference>
<organism evidence="8 9">
    <name type="scientific">Streptomyces mirabilis</name>
    <dbReference type="NCBI Taxonomy" id="68239"/>
    <lineage>
        <taxon>Bacteria</taxon>
        <taxon>Bacillati</taxon>
        <taxon>Actinomycetota</taxon>
        <taxon>Actinomycetes</taxon>
        <taxon>Kitasatosporales</taxon>
        <taxon>Streptomycetaceae</taxon>
        <taxon>Streptomyces</taxon>
    </lineage>
</organism>
<dbReference type="EMBL" id="JARAKF010000001">
    <property type="protein sequence ID" value="MDU8993498.1"/>
    <property type="molecule type" value="Genomic_DNA"/>
</dbReference>
<accession>A0ABU3UHU8</accession>
<dbReference type="Gene3D" id="1.10.510.10">
    <property type="entry name" value="Transferase(Phosphotransferase) domain 1"/>
    <property type="match status" value="1"/>
</dbReference>
<dbReference type="Gene3D" id="3.30.200.20">
    <property type="entry name" value="Phosphorylase Kinase, domain 1"/>
    <property type="match status" value="1"/>
</dbReference>
<dbReference type="InterPro" id="IPR008271">
    <property type="entry name" value="Ser/Thr_kinase_AS"/>
</dbReference>
<feature type="region of interest" description="Disordered" evidence="6">
    <location>
        <begin position="373"/>
        <end position="404"/>
    </location>
</feature>
<evidence type="ECO:0000256" key="4">
    <source>
        <dbReference type="ARBA" id="ARBA00022840"/>
    </source>
</evidence>
<evidence type="ECO:0000256" key="1">
    <source>
        <dbReference type="ARBA" id="ARBA00022679"/>
    </source>
</evidence>
<dbReference type="PROSITE" id="PS00107">
    <property type="entry name" value="PROTEIN_KINASE_ATP"/>
    <property type="match status" value="1"/>
</dbReference>
<keyword evidence="1" id="KW-0808">Transferase</keyword>
<keyword evidence="4 5" id="KW-0067">ATP-binding</keyword>
<evidence type="ECO:0000313" key="8">
    <source>
        <dbReference type="EMBL" id="MDU8993498.1"/>
    </source>
</evidence>
<proteinExistence type="predicted"/>
<evidence type="ECO:0000256" key="5">
    <source>
        <dbReference type="PROSITE-ProRule" id="PRU10141"/>
    </source>
</evidence>
<dbReference type="PROSITE" id="PS50011">
    <property type="entry name" value="PROTEIN_KINASE_DOM"/>
    <property type="match status" value="1"/>
</dbReference>
<dbReference type="PANTHER" id="PTHR43289:SF34">
    <property type="entry name" value="SERINE_THREONINE-PROTEIN KINASE YBDM-RELATED"/>
    <property type="match status" value="1"/>
</dbReference>
<sequence length="441" mass="46824">MTAAPGPDHTLRASDPVQIGPYRLLGRLGSGGMGRVYLGRSMTGQLAAVKVLHDQLAEDQLFRSRFVRELDVASRISGRFSAAVLGSSGLRDEHLWLATEYVPGPSVLEAVEASGPLDTETVLALCLGLLGALETIHSAGVIHRDLKPSNVLLAADGPRVIDFGISAAVDTTRLTATNVAVGTPGYMSPELIRGGTEVGPSSDVFALGCTLAFAATGVSPFVGANAVETAFRVIREDPDLTGLPEEIASLVEPCLQKEPERRPSIDALIKTLPAAETDRISRLLAHGQWLPAHIQRQTLEHEGRALAWDGARQSSPQTVLQDWPLPTDDDTRSLFAPRAATPDEAQPTDPSTVVLNGSAPVPAPLALPAPPSLGTFGPPPGSGPPYVPGTTDRDEPEPGPMDEVSMRTHTALLPADTPPLPRIPRRGWLRWVPAFRGKVRK</sequence>
<feature type="region of interest" description="Disordered" evidence="6">
    <location>
        <begin position="310"/>
        <end position="334"/>
    </location>
</feature>
<evidence type="ECO:0000256" key="2">
    <source>
        <dbReference type="ARBA" id="ARBA00022741"/>
    </source>
</evidence>
<evidence type="ECO:0000313" key="9">
    <source>
        <dbReference type="Proteomes" id="UP001257627"/>
    </source>
</evidence>
<dbReference type="SUPFAM" id="SSF56112">
    <property type="entry name" value="Protein kinase-like (PK-like)"/>
    <property type="match status" value="1"/>
</dbReference>
<feature type="compositionally biased region" description="Pro residues" evidence="6">
    <location>
        <begin position="373"/>
        <end position="387"/>
    </location>
</feature>
<feature type="binding site" evidence="5">
    <location>
        <position position="50"/>
    </location>
    <ligand>
        <name>ATP</name>
        <dbReference type="ChEBI" id="CHEBI:30616"/>
    </ligand>
</feature>